<accession>A0A8S1RB86</accession>
<sequence>MQGAISLKYQQLYFFPQKQSKSSNKVNDVQSQTQIFSKLQLNAMKDLFLNLKQENVLKRNHLKKIVQDHILILKMKKFALYLQLLISVLLLKSQIVKISFLNVNNVLKPFNQIFSL</sequence>
<name>A0A8S1RB86_9CILI</name>
<dbReference type="EMBL" id="CAJJDN010000161">
    <property type="protein sequence ID" value="CAD8125626.1"/>
    <property type="molecule type" value="Genomic_DNA"/>
</dbReference>
<evidence type="ECO:0000313" key="1">
    <source>
        <dbReference type="EMBL" id="CAD8125626.1"/>
    </source>
</evidence>
<dbReference type="Proteomes" id="UP000692954">
    <property type="component" value="Unassembled WGS sequence"/>
</dbReference>
<reference evidence="1" key="1">
    <citation type="submission" date="2021-01" db="EMBL/GenBank/DDBJ databases">
        <authorList>
            <consortium name="Genoscope - CEA"/>
            <person name="William W."/>
        </authorList>
    </citation>
    <scope>NUCLEOTIDE SEQUENCE</scope>
</reference>
<keyword evidence="2" id="KW-1185">Reference proteome</keyword>
<proteinExistence type="predicted"/>
<organism evidence="1 2">
    <name type="scientific">Paramecium sonneborni</name>
    <dbReference type="NCBI Taxonomy" id="65129"/>
    <lineage>
        <taxon>Eukaryota</taxon>
        <taxon>Sar</taxon>
        <taxon>Alveolata</taxon>
        <taxon>Ciliophora</taxon>
        <taxon>Intramacronucleata</taxon>
        <taxon>Oligohymenophorea</taxon>
        <taxon>Peniculida</taxon>
        <taxon>Parameciidae</taxon>
        <taxon>Paramecium</taxon>
    </lineage>
</organism>
<protein>
    <submittedName>
        <fullName evidence="1">Uncharacterized protein</fullName>
    </submittedName>
</protein>
<gene>
    <name evidence="1" type="ORF">PSON_ATCC_30995.1.T1610009</name>
</gene>
<dbReference type="AlphaFoldDB" id="A0A8S1RB86"/>
<comment type="caution">
    <text evidence="1">The sequence shown here is derived from an EMBL/GenBank/DDBJ whole genome shotgun (WGS) entry which is preliminary data.</text>
</comment>
<evidence type="ECO:0000313" key="2">
    <source>
        <dbReference type="Proteomes" id="UP000692954"/>
    </source>
</evidence>